<dbReference type="Gene3D" id="3.30.750.44">
    <property type="match status" value="1"/>
</dbReference>
<feature type="signal peptide" evidence="1">
    <location>
        <begin position="1"/>
        <end position="21"/>
    </location>
</feature>
<keyword evidence="4" id="KW-1185">Reference proteome</keyword>
<dbReference type="InterPro" id="IPR005151">
    <property type="entry name" value="Tail-specific_protease"/>
</dbReference>
<evidence type="ECO:0000313" key="4">
    <source>
        <dbReference type="Proteomes" id="UP001597461"/>
    </source>
</evidence>
<evidence type="ECO:0000313" key="3">
    <source>
        <dbReference type="EMBL" id="MFD2583147.1"/>
    </source>
</evidence>
<dbReference type="InterPro" id="IPR029045">
    <property type="entry name" value="ClpP/crotonase-like_dom_sf"/>
</dbReference>
<dbReference type="GO" id="GO:0016787">
    <property type="term" value="F:hydrolase activity"/>
    <property type="evidence" value="ECO:0007669"/>
    <property type="project" value="UniProtKB-KW"/>
</dbReference>
<dbReference type="SMART" id="SM00245">
    <property type="entry name" value="TSPc"/>
    <property type="match status" value="1"/>
</dbReference>
<reference evidence="4" key="1">
    <citation type="journal article" date="2019" name="Int. J. Syst. Evol. Microbiol.">
        <title>The Global Catalogue of Microorganisms (GCM) 10K type strain sequencing project: providing services to taxonomists for standard genome sequencing and annotation.</title>
        <authorList>
            <consortium name="The Broad Institute Genomics Platform"/>
            <consortium name="The Broad Institute Genome Sequencing Center for Infectious Disease"/>
            <person name="Wu L."/>
            <person name="Ma J."/>
        </authorList>
    </citation>
    <scope>NUCLEOTIDE SEQUENCE [LARGE SCALE GENOMIC DNA]</scope>
    <source>
        <strain evidence="4">KCTC 42866</strain>
    </source>
</reference>
<dbReference type="EMBL" id="JBHULL010000009">
    <property type="protein sequence ID" value="MFD2583147.1"/>
    <property type="molecule type" value="Genomic_DNA"/>
</dbReference>
<organism evidence="3 4">
    <name type="scientific">Pedobacter vanadiisoli</name>
    <dbReference type="NCBI Taxonomy" id="1761975"/>
    <lineage>
        <taxon>Bacteria</taxon>
        <taxon>Pseudomonadati</taxon>
        <taxon>Bacteroidota</taxon>
        <taxon>Sphingobacteriia</taxon>
        <taxon>Sphingobacteriales</taxon>
        <taxon>Sphingobacteriaceae</taxon>
        <taxon>Pedobacter</taxon>
    </lineage>
</organism>
<dbReference type="Gene3D" id="3.90.226.10">
    <property type="entry name" value="2-enoyl-CoA Hydratase, Chain A, domain 1"/>
    <property type="match status" value="1"/>
</dbReference>
<accession>A0ABW5MJG4</accession>
<dbReference type="Pfam" id="PF03572">
    <property type="entry name" value="Peptidase_S41"/>
    <property type="match status" value="1"/>
</dbReference>
<protein>
    <submittedName>
        <fullName evidence="3">S41 family peptidase</fullName>
        <ecNumber evidence="3">3.4.-.-</ecNumber>
    </submittedName>
</protein>
<proteinExistence type="predicted"/>
<dbReference type="PANTHER" id="PTHR11261:SF3">
    <property type="entry name" value="RETINOL-BINDING PROTEIN 3"/>
    <property type="match status" value="1"/>
</dbReference>
<dbReference type="RefSeq" id="WP_379078932.1">
    <property type="nucleotide sequence ID" value="NZ_JBHULL010000009.1"/>
</dbReference>
<feature type="chain" id="PRO_5045104668" evidence="1">
    <location>
        <begin position="22"/>
        <end position="432"/>
    </location>
</feature>
<dbReference type="Proteomes" id="UP001597461">
    <property type="component" value="Unassembled WGS sequence"/>
</dbReference>
<gene>
    <name evidence="3" type="ORF">ACFSR6_11670</name>
</gene>
<sequence length="432" mass="49067">MNKKKYFAILCLLLTGYSAIAQSTRKLTDSVSILLRHVYVFPEKAEGMSNLIQKKQKAGKYEQFGKPGDLATMLTSDLRSVYADRHLLVRYDPQLEKRISIFSQTRKQDTTSIRREQRQNFFFRKAEILPGNIGYIDFSNFPDTNALSRQTVRATFTFVAHTDALIIDLRANFGGSTAMASEILSYFFPSKTYLGRQYNRIENSWKDEWIVNEPSVTGGLSLSMPVYFLTSRHTFSAAEGFAYTLQQLKKARIIGQPTAGGAHATRSFALGQGYVAFIPFTRSENAASHTDWEGNGVIPDDTSSDTKALVSAKEIIYRQFLHTTTDSTEIRKFTWLLNDLRTALPVSEKDLPMYCGSFEEFTFFVKEGQLCGTADRKDQPYTLAYLGNNLFRGSQWLVEFIKDQSGNFSMIKLYWPDGWVDTIKRSANPEKS</sequence>
<keyword evidence="3" id="KW-0378">Hydrolase</keyword>
<feature type="domain" description="Tail specific protease" evidence="2">
    <location>
        <begin position="105"/>
        <end position="304"/>
    </location>
</feature>
<evidence type="ECO:0000256" key="1">
    <source>
        <dbReference type="SAM" id="SignalP"/>
    </source>
</evidence>
<evidence type="ECO:0000259" key="2">
    <source>
        <dbReference type="SMART" id="SM00245"/>
    </source>
</evidence>
<comment type="caution">
    <text evidence="3">The sequence shown here is derived from an EMBL/GenBank/DDBJ whole genome shotgun (WGS) entry which is preliminary data.</text>
</comment>
<name>A0ABW5MJG4_9SPHI</name>
<dbReference type="SUPFAM" id="SSF52096">
    <property type="entry name" value="ClpP/crotonase"/>
    <property type="match status" value="1"/>
</dbReference>
<keyword evidence="1" id="KW-0732">Signal</keyword>
<dbReference type="EC" id="3.4.-.-" evidence="3"/>
<dbReference type="CDD" id="cd07563">
    <property type="entry name" value="Peptidase_S41_IRBP"/>
    <property type="match status" value="1"/>
</dbReference>
<dbReference type="PANTHER" id="PTHR11261">
    <property type="entry name" value="INTERPHOTORECEPTOR RETINOID-BINDING PROTEIN"/>
    <property type="match status" value="1"/>
</dbReference>
<dbReference type="Pfam" id="PF11918">
    <property type="entry name" value="Peptidase_S41_N"/>
    <property type="match status" value="1"/>
</dbReference>